<feature type="transmembrane region" description="Helical" evidence="8">
    <location>
        <begin position="331"/>
        <end position="352"/>
    </location>
</feature>
<keyword evidence="11" id="KW-1185">Reference proteome</keyword>
<dbReference type="Pfam" id="PF00999">
    <property type="entry name" value="Na_H_Exchanger"/>
    <property type="match status" value="1"/>
</dbReference>
<evidence type="ECO:0000256" key="6">
    <source>
        <dbReference type="ARBA" id="ARBA00022989"/>
    </source>
</evidence>
<evidence type="ECO:0000313" key="11">
    <source>
        <dbReference type="Proteomes" id="UP001165089"/>
    </source>
</evidence>
<feature type="transmembrane region" description="Helical" evidence="8">
    <location>
        <begin position="296"/>
        <end position="319"/>
    </location>
</feature>
<dbReference type="InterPro" id="IPR006037">
    <property type="entry name" value="RCK_C"/>
</dbReference>
<feature type="transmembrane region" description="Helical" evidence="8">
    <location>
        <begin position="515"/>
        <end position="533"/>
    </location>
</feature>
<keyword evidence="4" id="KW-0630">Potassium</keyword>
<evidence type="ECO:0000256" key="4">
    <source>
        <dbReference type="ARBA" id="ARBA00022538"/>
    </source>
</evidence>
<dbReference type="InterPro" id="IPR036721">
    <property type="entry name" value="RCK_C_sf"/>
</dbReference>
<dbReference type="PANTHER" id="PTHR42751">
    <property type="entry name" value="SODIUM/HYDROGEN EXCHANGER FAMILY/TRKA DOMAIN PROTEIN"/>
    <property type="match status" value="1"/>
</dbReference>
<dbReference type="EMBL" id="BSDD01000004">
    <property type="protein sequence ID" value="GLH70727.1"/>
    <property type="molecule type" value="Genomic_DNA"/>
</dbReference>
<evidence type="ECO:0000256" key="8">
    <source>
        <dbReference type="SAM" id="Phobius"/>
    </source>
</evidence>
<keyword evidence="4" id="KW-0406">Ion transport</keyword>
<dbReference type="Pfam" id="PF02080">
    <property type="entry name" value="TrkA_C"/>
    <property type="match status" value="1"/>
</dbReference>
<feature type="transmembrane region" description="Helical" evidence="8">
    <location>
        <begin position="149"/>
        <end position="174"/>
    </location>
</feature>
<feature type="transmembrane region" description="Helical" evidence="8">
    <location>
        <begin position="424"/>
        <end position="446"/>
    </location>
</feature>
<feature type="transmembrane region" description="Helical" evidence="8">
    <location>
        <begin position="539"/>
        <end position="558"/>
    </location>
</feature>
<organism evidence="10 11">
    <name type="scientific">Geothrix rubra</name>
    <dbReference type="NCBI Taxonomy" id="2927977"/>
    <lineage>
        <taxon>Bacteria</taxon>
        <taxon>Pseudomonadati</taxon>
        <taxon>Acidobacteriota</taxon>
        <taxon>Holophagae</taxon>
        <taxon>Holophagales</taxon>
        <taxon>Holophagaceae</taxon>
        <taxon>Geothrix</taxon>
    </lineage>
</organism>
<dbReference type="Gene3D" id="1.20.1530.20">
    <property type="match status" value="1"/>
</dbReference>
<feature type="domain" description="RCK C-terminal" evidence="9">
    <location>
        <begin position="586"/>
        <end position="669"/>
    </location>
</feature>
<evidence type="ECO:0000313" key="10">
    <source>
        <dbReference type="EMBL" id="GLH70727.1"/>
    </source>
</evidence>
<dbReference type="RefSeq" id="WP_285726232.1">
    <property type="nucleotide sequence ID" value="NZ_BSDD01000004.1"/>
</dbReference>
<dbReference type="InterPro" id="IPR038770">
    <property type="entry name" value="Na+/solute_symporter_sf"/>
</dbReference>
<dbReference type="Proteomes" id="UP001165089">
    <property type="component" value="Unassembled WGS sequence"/>
</dbReference>
<keyword evidence="5 8" id="KW-0812">Transmembrane</keyword>
<accession>A0ABQ5Q819</accession>
<dbReference type="PROSITE" id="PS51202">
    <property type="entry name" value="RCK_C"/>
    <property type="match status" value="1"/>
</dbReference>
<dbReference type="PANTHER" id="PTHR42751:SF3">
    <property type="entry name" value="SODIUM_GLUTAMATE SYMPORTER"/>
    <property type="match status" value="1"/>
</dbReference>
<comment type="similarity">
    <text evidence="2">Belongs to the monovalent cation:proton antiporter 2 (CPA2) transporter (TC 2.A.37) family.</text>
</comment>
<feature type="transmembrane region" description="Helical" evidence="8">
    <location>
        <begin position="64"/>
        <end position="83"/>
    </location>
</feature>
<feature type="transmembrane region" description="Helical" evidence="8">
    <location>
        <begin position="89"/>
        <end position="111"/>
    </location>
</feature>
<dbReference type="InterPro" id="IPR006153">
    <property type="entry name" value="Cation/H_exchanger_TM"/>
</dbReference>
<evidence type="ECO:0000256" key="2">
    <source>
        <dbReference type="ARBA" id="ARBA00005551"/>
    </source>
</evidence>
<feature type="transmembrane region" description="Helical" evidence="8">
    <location>
        <begin position="219"/>
        <end position="252"/>
    </location>
</feature>
<feature type="transmembrane region" description="Helical" evidence="8">
    <location>
        <begin position="458"/>
        <end position="480"/>
    </location>
</feature>
<evidence type="ECO:0000256" key="7">
    <source>
        <dbReference type="ARBA" id="ARBA00023136"/>
    </source>
</evidence>
<keyword evidence="6 8" id="KW-1133">Transmembrane helix</keyword>
<name>A0ABQ5Q819_9BACT</name>
<comment type="subcellular location">
    <subcellularLocation>
        <location evidence="1">Membrane</location>
        <topology evidence="1">Multi-pass membrane protein</topology>
    </subcellularLocation>
</comment>
<reference evidence="10 11" key="1">
    <citation type="journal article" date="2023" name="Antonie Van Leeuwenhoek">
        <title>Mesoterricola silvestris gen. nov., sp. nov., Mesoterricola sediminis sp. nov., Geothrix oryzae sp. nov., Geothrix edaphica sp. nov., Geothrix rubra sp. nov., and Geothrix limicola sp. nov., six novel members of Acidobacteriota isolated from soils.</title>
        <authorList>
            <person name="Itoh H."/>
            <person name="Sugisawa Y."/>
            <person name="Mise K."/>
            <person name="Xu Z."/>
            <person name="Kuniyasu M."/>
            <person name="Ushijima N."/>
            <person name="Kawano K."/>
            <person name="Kobayashi E."/>
            <person name="Shiratori Y."/>
            <person name="Masuda Y."/>
            <person name="Senoo K."/>
        </authorList>
    </citation>
    <scope>NUCLEOTIDE SEQUENCE [LARGE SCALE GENOMIC DNA]</scope>
    <source>
        <strain evidence="10 11">Red803</strain>
    </source>
</reference>
<proteinExistence type="inferred from homology"/>
<feature type="transmembrane region" description="Helical" evidence="8">
    <location>
        <begin position="186"/>
        <end position="204"/>
    </location>
</feature>
<evidence type="ECO:0000256" key="3">
    <source>
        <dbReference type="ARBA" id="ARBA00022448"/>
    </source>
</evidence>
<evidence type="ECO:0000259" key="9">
    <source>
        <dbReference type="PROSITE" id="PS51202"/>
    </source>
</evidence>
<evidence type="ECO:0000256" key="1">
    <source>
        <dbReference type="ARBA" id="ARBA00004141"/>
    </source>
</evidence>
<keyword evidence="3" id="KW-0813">Transport</keyword>
<evidence type="ECO:0000256" key="5">
    <source>
        <dbReference type="ARBA" id="ARBA00022692"/>
    </source>
</evidence>
<feature type="transmembrane region" description="Helical" evidence="8">
    <location>
        <begin position="7"/>
        <end position="26"/>
    </location>
</feature>
<gene>
    <name evidence="10" type="ORF">GETHPA_22600</name>
</gene>
<feature type="transmembrane region" description="Helical" evidence="8">
    <location>
        <begin position="272"/>
        <end position="290"/>
    </location>
</feature>
<keyword evidence="4" id="KW-0633">Potassium transport</keyword>
<sequence length="674" mass="70081">MEAHPRLLVDLAVVLGVASLTSVLFQRLRLPAVLGYLLAGMIVGPHVPVPLVADLANVRIMGELGVILLMFSIGLEFSLQRLFRAGPTALLVGTLQVGTLLVAGFLVARLLGWSPLESAFFGASLSIASTMILAKLFDERDIRGPLKETVLGVLLVEDLHAVLLLAGLTAAASLGGPSLGTIGGTLLRLAAFLALLLAAGRWLVPPAVRWVADHARSEVLLVVSAGLCFGLAQLAAWAGFSVAMGAFVAGMLVCESGRSRNVEHLIHPLRDLFAAMFFVAVGMLMEPAVILRDWPLVLLFTGLVITLNALSVTLGATLAGLPPGLGLRSGLALGQVGEFGFILLGAGTALGVVDPSRYALLAAVCVATALTTPALLSAGEPAAEALERRLTGPLRTYLTLYQSWARTLKTPALRKAPGAGVRRAFLHLLLDGGGLGAMAVLAPRLLRSGTGWLEGHGAFSHALAQGIVLLAAAGVAALLLRRILLWSRILAESLLDLPGAGALGTRPVLRRAFRGGLRAAALLLAGLPVLAAIQALLPLASLGALAVFLLLALPLLLWRRAQRLQRELEAGPEWMAEGARDPWEAPPASGPAVVEGGWRTLRVGPRCPSMGRSLGELDLAGQAGVVLVALLRDGRLLEPLPEARLEVGDLLALSGSTAALGTVERILGASPPVG</sequence>
<comment type="caution">
    <text evidence="10">The sequence shown here is derived from an EMBL/GenBank/DDBJ whole genome shotgun (WGS) entry which is preliminary data.</text>
</comment>
<dbReference type="SUPFAM" id="SSF116726">
    <property type="entry name" value="TrkA C-terminal domain-like"/>
    <property type="match status" value="1"/>
</dbReference>
<protein>
    <recommendedName>
        <fullName evidence="9">RCK C-terminal domain-containing protein</fullName>
    </recommendedName>
</protein>
<feature type="transmembrane region" description="Helical" evidence="8">
    <location>
        <begin position="118"/>
        <end position="137"/>
    </location>
</feature>
<keyword evidence="7 8" id="KW-0472">Membrane</keyword>
<dbReference type="Gene3D" id="3.30.70.1450">
    <property type="entry name" value="Regulator of K+ conductance, C-terminal domain"/>
    <property type="match status" value="1"/>
</dbReference>